<feature type="transmembrane region" description="Helical" evidence="1">
    <location>
        <begin position="64"/>
        <end position="85"/>
    </location>
</feature>
<keyword evidence="1" id="KW-0472">Membrane</keyword>
<evidence type="ECO:0000256" key="1">
    <source>
        <dbReference type="SAM" id="Phobius"/>
    </source>
</evidence>
<dbReference type="EMBL" id="CAJJDP010000089">
    <property type="protein sequence ID" value="CAD8187654.1"/>
    <property type="molecule type" value="Genomic_DNA"/>
</dbReference>
<feature type="transmembrane region" description="Helical" evidence="1">
    <location>
        <begin position="161"/>
        <end position="187"/>
    </location>
</feature>
<protein>
    <recommendedName>
        <fullName evidence="4">Transmembrane protein</fullName>
    </recommendedName>
</protein>
<dbReference type="AlphaFoldDB" id="A0A8S1WBX2"/>
<evidence type="ECO:0000313" key="3">
    <source>
        <dbReference type="Proteomes" id="UP000683925"/>
    </source>
</evidence>
<gene>
    <name evidence="2" type="ORF">POCTA_138.1.T0900207</name>
</gene>
<evidence type="ECO:0000313" key="2">
    <source>
        <dbReference type="EMBL" id="CAD8187654.1"/>
    </source>
</evidence>
<dbReference type="Proteomes" id="UP000683925">
    <property type="component" value="Unassembled WGS sequence"/>
</dbReference>
<keyword evidence="1" id="KW-1133">Transmembrane helix</keyword>
<evidence type="ECO:0008006" key="4">
    <source>
        <dbReference type="Google" id="ProtNLM"/>
    </source>
</evidence>
<sequence length="270" mass="31307">MQNNTPPIDFANLHSKNLQQQIFSQNQEQILSYNQYSQDQENQIAFSKSDNLIKDVDFNNQRIFLLKIIGIFIIWSLIFFLSLYLFGLNIKQSNEPLSQILIFLSLTFLILLMRMGIRNQNRNPLKSCLIFFGLLIFYNVLYISLFSSLQFADNNQVNVDTIVGTILLICVSLNFLVNIIVLAYLLVARERIRMLYVIALEIAILIFLCIFYNPAIIMIPFGFPYTYCLIKTLQQILNGKFSLKQNQVISGAIATFFGLFNICNEQYRDL</sequence>
<reference evidence="2" key="1">
    <citation type="submission" date="2021-01" db="EMBL/GenBank/DDBJ databases">
        <authorList>
            <consortium name="Genoscope - CEA"/>
            <person name="William W."/>
        </authorList>
    </citation>
    <scope>NUCLEOTIDE SEQUENCE</scope>
</reference>
<comment type="caution">
    <text evidence="2">The sequence shown here is derived from an EMBL/GenBank/DDBJ whole genome shotgun (WGS) entry which is preliminary data.</text>
</comment>
<feature type="transmembrane region" description="Helical" evidence="1">
    <location>
        <begin position="129"/>
        <end position="149"/>
    </location>
</feature>
<organism evidence="2 3">
    <name type="scientific">Paramecium octaurelia</name>
    <dbReference type="NCBI Taxonomy" id="43137"/>
    <lineage>
        <taxon>Eukaryota</taxon>
        <taxon>Sar</taxon>
        <taxon>Alveolata</taxon>
        <taxon>Ciliophora</taxon>
        <taxon>Intramacronucleata</taxon>
        <taxon>Oligohymenophorea</taxon>
        <taxon>Peniculida</taxon>
        <taxon>Parameciidae</taxon>
        <taxon>Paramecium</taxon>
    </lineage>
</organism>
<keyword evidence="1" id="KW-0812">Transmembrane</keyword>
<keyword evidence="3" id="KW-1185">Reference proteome</keyword>
<name>A0A8S1WBX2_PAROT</name>
<accession>A0A8S1WBX2</accession>
<feature type="transmembrane region" description="Helical" evidence="1">
    <location>
        <begin position="247"/>
        <end position="264"/>
    </location>
</feature>
<dbReference type="OrthoDB" id="10642972at2759"/>
<feature type="transmembrane region" description="Helical" evidence="1">
    <location>
        <begin position="97"/>
        <end position="117"/>
    </location>
</feature>
<proteinExistence type="predicted"/>
<feature type="transmembrane region" description="Helical" evidence="1">
    <location>
        <begin position="194"/>
        <end position="227"/>
    </location>
</feature>